<evidence type="ECO:0000313" key="3">
    <source>
        <dbReference type="Proteomes" id="UP000199355"/>
    </source>
</evidence>
<dbReference type="OrthoDB" id="9807451at2"/>
<sequence length="122" mass="12206">MKIAISSEGPGLDAQVDPRFGRAAGFVVLDTQTRQTTYLDNGASQAAAQGAGIQTAERLANAGVQAVLSGFVGPKAFTALQAAGVAVFQDLDKGSVGEAVALYESGKAAQAQAPNRAAGGRA</sequence>
<gene>
    <name evidence="2" type="ORF">SAMN05192586_11933</name>
</gene>
<dbReference type="InterPro" id="IPR003731">
    <property type="entry name" value="Di-Nase_FeMo-co_biosynth"/>
</dbReference>
<evidence type="ECO:0000259" key="1">
    <source>
        <dbReference type="Pfam" id="PF02579"/>
    </source>
</evidence>
<dbReference type="EMBL" id="FNBX01000019">
    <property type="protein sequence ID" value="SDF93738.1"/>
    <property type="molecule type" value="Genomic_DNA"/>
</dbReference>
<dbReference type="STRING" id="571438.SAMN05192586_11933"/>
<name>A0A1G7Q5J0_9BACT</name>
<dbReference type="Gene3D" id="3.30.420.130">
    <property type="entry name" value="Dinitrogenase iron-molybdenum cofactor biosynthesis domain"/>
    <property type="match status" value="1"/>
</dbReference>
<dbReference type="SUPFAM" id="SSF53146">
    <property type="entry name" value="Nitrogenase accessory factor-like"/>
    <property type="match status" value="1"/>
</dbReference>
<evidence type="ECO:0000313" key="2">
    <source>
        <dbReference type="EMBL" id="SDF93738.1"/>
    </source>
</evidence>
<dbReference type="Pfam" id="PF02579">
    <property type="entry name" value="Nitro_FeMo-Co"/>
    <property type="match status" value="1"/>
</dbReference>
<accession>A0A1G7Q5J0</accession>
<proteinExistence type="predicted"/>
<dbReference type="PANTHER" id="PTHR42983:SF1">
    <property type="entry name" value="IRON-MOLYBDENUM PROTEIN"/>
    <property type="match status" value="1"/>
</dbReference>
<dbReference type="AlphaFoldDB" id="A0A1G7Q5J0"/>
<dbReference type="PANTHER" id="PTHR42983">
    <property type="entry name" value="DINITROGENASE IRON-MOLYBDENUM COFACTOR PROTEIN-RELATED"/>
    <property type="match status" value="1"/>
</dbReference>
<dbReference type="RefSeq" id="WP_092154907.1">
    <property type="nucleotide sequence ID" value="NZ_FNBX01000019.1"/>
</dbReference>
<keyword evidence="3" id="KW-1185">Reference proteome</keyword>
<dbReference type="Proteomes" id="UP000199355">
    <property type="component" value="Unassembled WGS sequence"/>
</dbReference>
<organism evidence="2 3">
    <name type="scientific">Desulfovibrio legallii</name>
    <dbReference type="NCBI Taxonomy" id="571438"/>
    <lineage>
        <taxon>Bacteria</taxon>
        <taxon>Pseudomonadati</taxon>
        <taxon>Thermodesulfobacteriota</taxon>
        <taxon>Desulfovibrionia</taxon>
        <taxon>Desulfovibrionales</taxon>
        <taxon>Desulfovibrionaceae</taxon>
        <taxon>Desulfovibrio</taxon>
    </lineage>
</organism>
<protein>
    <submittedName>
        <fullName evidence="2">Predicted Fe-Mo cluster-binding protein, NifX family</fullName>
    </submittedName>
</protein>
<feature type="domain" description="Dinitrogenase iron-molybdenum cofactor biosynthesis" evidence="1">
    <location>
        <begin position="13"/>
        <end position="104"/>
    </location>
</feature>
<dbReference type="InterPro" id="IPR036105">
    <property type="entry name" value="DiNase_FeMo-co_biosyn_sf"/>
</dbReference>
<reference evidence="3" key="1">
    <citation type="submission" date="2016-10" db="EMBL/GenBank/DDBJ databases">
        <authorList>
            <person name="Varghese N."/>
            <person name="Submissions S."/>
        </authorList>
    </citation>
    <scope>NUCLEOTIDE SEQUENCE [LARGE SCALE GENOMIC DNA]</scope>
    <source>
        <strain evidence="3">KHC7</strain>
    </source>
</reference>